<dbReference type="GeneID" id="19975797"/>
<dbReference type="OrthoDB" id="2563500at2759"/>
<evidence type="ECO:0008006" key="3">
    <source>
        <dbReference type="Google" id="ProtNLM"/>
    </source>
</evidence>
<evidence type="ECO:0000313" key="2">
    <source>
        <dbReference type="Proteomes" id="UP000030752"/>
    </source>
</evidence>
<accession>W2RI66</accession>
<dbReference type="EMBL" id="KB822725">
    <property type="protein sequence ID" value="ETN36181.1"/>
    <property type="molecule type" value="Genomic_DNA"/>
</dbReference>
<organism evidence="1 2">
    <name type="scientific">Cyphellophora europaea (strain CBS 101466)</name>
    <name type="common">Phialophora europaea</name>
    <dbReference type="NCBI Taxonomy" id="1220924"/>
    <lineage>
        <taxon>Eukaryota</taxon>
        <taxon>Fungi</taxon>
        <taxon>Dikarya</taxon>
        <taxon>Ascomycota</taxon>
        <taxon>Pezizomycotina</taxon>
        <taxon>Eurotiomycetes</taxon>
        <taxon>Chaetothyriomycetidae</taxon>
        <taxon>Chaetothyriales</taxon>
        <taxon>Cyphellophoraceae</taxon>
        <taxon>Cyphellophora</taxon>
    </lineage>
</organism>
<dbReference type="Proteomes" id="UP000030752">
    <property type="component" value="Unassembled WGS sequence"/>
</dbReference>
<keyword evidence="2" id="KW-1185">Reference proteome</keyword>
<evidence type="ECO:0000313" key="1">
    <source>
        <dbReference type="EMBL" id="ETN36181.1"/>
    </source>
</evidence>
<dbReference type="HOGENOM" id="CLU_826904_0_0_1"/>
<dbReference type="CDD" id="cd12148">
    <property type="entry name" value="fungal_TF_MHR"/>
    <property type="match status" value="1"/>
</dbReference>
<gene>
    <name evidence="1" type="ORF">HMPREF1541_08458</name>
</gene>
<dbReference type="RefSeq" id="XP_008720999.1">
    <property type="nucleotide sequence ID" value="XM_008722777.1"/>
</dbReference>
<sequence length="369" mass="42132">MRLNYEKPSLSRLAQELRRRLVWSISSMEGNFAFGVPELNVCRREAIHLELAQSDECFQHGFLYHNRLDLFGLAIKLRQAREDIMIFSPSISLRTSAELIAATADMERNLAEIDGLLRDEDRYWASRLCRAANQTQLLTVNMALNQNYCDLLRLFLAGYQEAASDTMLAELDPEFLSTRAERAVQYAYSNIAMAEDFTRQYSHLQLYDLDVAVCLYHAAQIVAFVTGPQGTPQAIIQVNQCLHFFKVFYPLSKTAQPMVRDLERLARKLYSNPTRPHLNDRIETDTHDPSELAVAGSTVPKLSIHSLLRQADFPDADHHETSPQTENTVEDEVITGVDEENDPDFSFDPWMGWQGSLDPFGYLQLSDLY</sequence>
<dbReference type="InParanoid" id="W2RI66"/>
<protein>
    <recommendedName>
        <fullName evidence="3">Transcription factor domain-containing protein</fullName>
    </recommendedName>
</protein>
<reference evidence="1 2" key="1">
    <citation type="submission" date="2013-03" db="EMBL/GenBank/DDBJ databases">
        <title>The Genome Sequence of Phialophora europaea CBS 101466.</title>
        <authorList>
            <consortium name="The Broad Institute Genomics Platform"/>
            <person name="Cuomo C."/>
            <person name="de Hoog S."/>
            <person name="Gorbushina A."/>
            <person name="Walker B."/>
            <person name="Young S.K."/>
            <person name="Zeng Q."/>
            <person name="Gargeya S."/>
            <person name="Fitzgerald M."/>
            <person name="Haas B."/>
            <person name="Abouelleil A."/>
            <person name="Allen A.W."/>
            <person name="Alvarado L."/>
            <person name="Arachchi H.M."/>
            <person name="Berlin A.M."/>
            <person name="Chapman S.B."/>
            <person name="Gainer-Dewar J."/>
            <person name="Goldberg J."/>
            <person name="Griggs A."/>
            <person name="Gujja S."/>
            <person name="Hansen M."/>
            <person name="Howarth C."/>
            <person name="Imamovic A."/>
            <person name="Ireland A."/>
            <person name="Larimer J."/>
            <person name="McCowan C."/>
            <person name="Murphy C."/>
            <person name="Pearson M."/>
            <person name="Poon T.W."/>
            <person name="Priest M."/>
            <person name="Roberts A."/>
            <person name="Saif S."/>
            <person name="Shea T."/>
            <person name="Sisk P."/>
            <person name="Sykes S."/>
            <person name="Wortman J."/>
            <person name="Nusbaum C."/>
            <person name="Birren B."/>
        </authorList>
    </citation>
    <scope>NUCLEOTIDE SEQUENCE [LARGE SCALE GENOMIC DNA]</scope>
    <source>
        <strain evidence="1 2">CBS 101466</strain>
    </source>
</reference>
<proteinExistence type="predicted"/>
<dbReference type="eggNOG" id="ENOG502SK48">
    <property type="taxonomic scope" value="Eukaryota"/>
</dbReference>
<name>W2RI66_CYPE1</name>
<dbReference type="VEuPathDB" id="FungiDB:HMPREF1541_08458"/>
<dbReference type="AlphaFoldDB" id="W2RI66"/>